<dbReference type="InterPro" id="IPR038222">
    <property type="entry name" value="DHHA2_dom_sf"/>
</dbReference>
<dbReference type="EC" id="3.6.1.1" evidence="2"/>
<evidence type="ECO:0000256" key="6">
    <source>
        <dbReference type="ARBA" id="ARBA00032535"/>
    </source>
</evidence>
<protein>
    <recommendedName>
        <fullName evidence="2">inorganic diphosphatase</fullName>
        <ecNumber evidence="2">3.6.1.1</ecNumber>
    </recommendedName>
    <alternativeName>
        <fullName evidence="6">Pyrophosphate phospho-hydrolase</fullName>
    </alternativeName>
</protein>
<evidence type="ECO:0000313" key="9">
    <source>
        <dbReference type="EMBL" id="XBS69768.1"/>
    </source>
</evidence>
<dbReference type="GO" id="GO:0004427">
    <property type="term" value="F:inorganic diphosphate phosphatase activity"/>
    <property type="evidence" value="ECO:0007669"/>
    <property type="project" value="UniProtKB-EC"/>
</dbReference>
<keyword evidence="5" id="KW-0464">Manganese</keyword>
<dbReference type="InterPro" id="IPR004097">
    <property type="entry name" value="DHHA2"/>
</dbReference>
<dbReference type="EMBL" id="CP157947">
    <property type="protein sequence ID" value="XBS69768.1"/>
    <property type="molecule type" value="Genomic_DNA"/>
</dbReference>
<dbReference type="PANTHER" id="PTHR12112">
    <property type="entry name" value="BNIP - RELATED"/>
    <property type="match status" value="1"/>
</dbReference>
<evidence type="ECO:0000256" key="5">
    <source>
        <dbReference type="ARBA" id="ARBA00023211"/>
    </source>
</evidence>
<name>A0AAU7Q9K0_9GAMM</name>
<dbReference type="AlphaFoldDB" id="A0AAU7Q9K0"/>
<evidence type="ECO:0000256" key="1">
    <source>
        <dbReference type="ARBA" id="ARBA00001936"/>
    </source>
</evidence>
<dbReference type="GO" id="GO:0046872">
    <property type="term" value="F:metal ion binding"/>
    <property type="evidence" value="ECO:0007669"/>
    <property type="project" value="UniProtKB-KW"/>
</dbReference>
<evidence type="ECO:0000256" key="7">
    <source>
        <dbReference type="ARBA" id="ARBA00047820"/>
    </source>
</evidence>
<dbReference type="SUPFAM" id="SSF64182">
    <property type="entry name" value="DHH phosphoesterases"/>
    <property type="match status" value="1"/>
</dbReference>
<feature type="domain" description="DHHA2" evidence="8">
    <location>
        <begin position="179"/>
        <end position="297"/>
    </location>
</feature>
<dbReference type="GO" id="GO:0005737">
    <property type="term" value="C:cytoplasm"/>
    <property type="evidence" value="ECO:0007669"/>
    <property type="project" value="InterPro"/>
</dbReference>
<dbReference type="Pfam" id="PF01368">
    <property type="entry name" value="DHH"/>
    <property type="match status" value="1"/>
</dbReference>
<reference evidence="9" key="1">
    <citation type="submission" date="2024-06" db="EMBL/GenBank/DDBJ databases">
        <authorList>
            <person name="Coelho C."/>
            <person name="Bento M."/>
            <person name="Garcia E."/>
            <person name="Camelo A."/>
            <person name="Brandao I."/>
            <person name="Espirito Santo C."/>
            <person name="Trovao J."/>
            <person name="Verissimo A."/>
            <person name="Costa J."/>
            <person name="Tiago I."/>
        </authorList>
    </citation>
    <scope>NUCLEOTIDE SEQUENCE</scope>
    <source>
        <strain evidence="9">KWT182</strain>
    </source>
</reference>
<dbReference type="NCBIfam" id="NF003877">
    <property type="entry name" value="PRK05427.1"/>
    <property type="match status" value="1"/>
</dbReference>
<gene>
    <name evidence="9" type="ORF">ABK905_26370</name>
</gene>
<organism evidence="9">
    <name type="scientific">Acerihabitans sp. KWT182</name>
    <dbReference type="NCBI Taxonomy" id="3157919"/>
    <lineage>
        <taxon>Bacteria</taxon>
        <taxon>Pseudomonadati</taxon>
        <taxon>Pseudomonadota</taxon>
        <taxon>Gammaproteobacteria</taxon>
        <taxon>Enterobacterales</taxon>
        <taxon>Pectobacteriaceae</taxon>
        <taxon>Acerihabitans</taxon>
    </lineage>
</organism>
<dbReference type="Gene3D" id="3.10.310.20">
    <property type="entry name" value="DHHA2 domain"/>
    <property type="match status" value="1"/>
</dbReference>
<keyword evidence="3" id="KW-0479">Metal-binding</keyword>
<dbReference type="Pfam" id="PF02833">
    <property type="entry name" value="DHHA2"/>
    <property type="match status" value="1"/>
</dbReference>
<dbReference type="InterPro" id="IPR038763">
    <property type="entry name" value="DHH_sf"/>
</dbReference>
<keyword evidence="4 9" id="KW-0378">Hydrolase</keyword>
<evidence type="ECO:0000256" key="2">
    <source>
        <dbReference type="ARBA" id="ARBA00012146"/>
    </source>
</evidence>
<dbReference type="SMART" id="SM01131">
    <property type="entry name" value="DHHA2"/>
    <property type="match status" value="1"/>
</dbReference>
<comment type="cofactor">
    <cofactor evidence="1">
        <name>Mn(2+)</name>
        <dbReference type="ChEBI" id="CHEBI:29035"/>
    </cofactor>
</comment>
<dbReference type="Gene3D" id="3.90.1640.10">
    <property type="entry name" value="inorganic pyrophosphatase (n-terminal core)"/>
    <property type="match status" value="1"/>
</dbReference>
<evidence type="ECO:0000259" key="8">
    <source>
        <dbReference type="SMART" id="SM01131"/>
    </source>
</evidence>
<dbReference type="InterPro" id="IPR001667">
    <property type="entry name" value="DDH_dom"/>
</dbReference>
<sequence length="302" mass="33242">MLYVFGHKNPDSDAVCSAIVAADWLCHLGKHAMPFRLGEINAETHYILNQAGVAAPALLEAGVANKDVWLVDFTDTEQGPASLPQSNVVGIIDHHRLGTLTTRNPPDAWIRCVGSSATLLWQIVTTESDMRFTSSQSVLLLGAILSDTVSLTSPTTTDRDRQAIEALFPLTRLDRVRFCRELLEAKTNISGLTAKELINKDAKRYRIGGREILLSQLELNAMSQLDGLMPALMAEMDQQCRRDGLDAVILMATDIVRKDTTLWFSKNSVSGIPPQPVRMPGVLSRKKEVLPWLTERLANGKG</sequence>
<evidence type="ECO:0000256" key="3">
    <source>
        <dbReference type="ARBA" id="ARBA00022723"/>
    </source>
</evidence>
<proteinExistence type="predicted"/>
<accession>A0AAU7Q9K0</accession>
<comment type="catalytic activity">
    <reaction evidence="7">
        <text>diphosphate + H2O = 2 phosphate + H(+)</text>
        <dbReference type="Rhea" id="RHEA:24576"/>
        <dbReference type="ChEBI" id="CHEBI:15377"/>
        <dbReference type="ChEBI" id="CHEBI:15378"/>
        <dbReference type="ChEBI" id="CHEBI:33019"/>
        <dbReference type="ChEBI" id="CHEBI:43474"/>
        <dbReference type="EC" id="3.6.1.1"/>
    </reaction>
</comment>
<evidence type="ECO:0000256" key="4">
    <source>
        <dbReference type="ARBA" id="ARBA00022801"/>
    </source>
</evidence>
<dbReference type="PANTHER" id="PTHR12112:SF22">
    <property type="entry name" value="MANGANESE-DEPENDENT INORGANIC PYROPHOSPHATASE-RELATED"/>
    <property type="match status" value="1"/>
</dbReference>